<name>A0A4Z1R541_9GAMM</name>
<keyword evidence="8" id="KW-1185">Reference proteome</keyword>
<dbReference type="PANTHER" id="PTHR32089">
    <property type="entry name" value="METHYL-ACCEPTING CHEMOTAXIS PROTEIN MCPB"/>
    <property type="match status" value="1"/>
</dbReference>
<dbReference type="Proteomes" id="UP000298681">
    <property type="component" value="Unassembled WGS sequence"/>
</dbReference>
<keyword evidence="4" id="KW-0472">Membrane</keyword>
<dbReference type="RefSeq" id="WP_134674060.1">
    <property type="nucleotide sequence ID" value="NZ_CP039383.2"/>
</dbReference>
<evidence type="ECO:0000256" key="4">
    <source>
        <dbReference type="ARBA" id="ARBA00023136"/>
    </source>
</evidence>
<dbReference type="GO" id="GO:0016020">
    <property type="term" value="C:membrane"/>
    <property type="evidence" value="ECO:0007669"/>
    <property type="project" value="UniProtKB-SubCell"/>
</dbReference>
<evidence type="ECO:0000256" key="1">
    <source>
        <dbReference type="ARBA" id="ARBA00004141"/>
    </source>
</evidence>
<comment type="similarity">
    <text evidence="6">Belongs to the methyl-accepting chemotaxis (MCP) protein family.</text>
</comment>
<dbReference type="GO" id="GO:0006935">
    <property type="term" value="P:chemotaxis"/>
    <property type="evidence" value="ECO:0007669"/>
    <property type="project" value="UniProtKB-ARBA"/>
</dbReference>
<dbReference type="SMART" id="SM00283">
    <property type="entry name" value="MA"/>
    <property type="match status" value="1"/>
</dbReference>
<dbReference type="SUPFAM" id="SSF58104">
    <property type="entry name" value="Methyl-accepting chemotaxis protein (MCP) signaling domain"/>
    <property type="match status" value="1"/>
</dbReference>
<gene>
    <name evidence="7" type="ORF">E4582_07990</name>
</gene>
<organism evidence="7 8">
    <name type="scientific">Luteimonas yindakuii</name>
    <dbReference type="NCBI Taxonomy" id="2565782"/>
    <lineage>
        <taxon>Bacteria</taxon>
        <taxon>Pseudomonadati</taxon>
        <taxon>Pseudomonadota</taxon>
        <taxon>Gammaproteobacteria</taxon>
        <taxon>Lysobacterales</taxon>
        <taxon>Lysobacteraceae</taxon>
        <taxon>Luteimonas</taxon>
    </lineage>
</organism>
<dbReference type="CDD" id="cd11386">
    <property type="entry name" value="MCP_signal"/>
    <property type="match status" value="1"/>
</dbReference>
<evidence type="ECO:0000313" key="7">
    <source>
        <dbReference type="EMBL" id="TKS54702.1"/>
    </source>
</evidence>
<dbReference type="InterPro" id="IPR003660">
    <property type="entry name" value="HAMP_dom"/>
</dbReference>
<dbReference type="Gene3D" id="1.10.287.950">
    <property type="entry name" value="Methyl-accepting chemotaxis protein"/>
    <property type="match status" value="1"/>
</dbReference>
<proteinExistence type="inferred from homology"/>
<keyword evidence="5" id="KW-0807">Transducer</keyword>
<accession>A0A4Z1R541</accession>
<dbReference type="PANTHER" id="PTHR32089:SF119">
    <property type="entry name" value="METHYL-ACCEPTING CHEMOTAXIS PROTEIN CTPL"/>
    <property type="match status" value="1"/>
</dbReference>
<reference evidence="7 8" key="1">
    <citation type="submission" date="2019-01" db="EMBL/GenBank/DDBJ databases">
        <authorList>
            <person name="Zhang S."/>
        </authorList>
    </citation>
    <scope>NUCLEOTIDE SEQUENCE [LARGE SCALE GENOMIC DNA]</scope>
    <source>
        <strain evidence="7 8">1626</strain>
    </source>
</reference>
<dbReference type="PROSITE" id="PS50885">
    <property type="entry name" value="HAMP"/>
    <property type="match status" value="1"/>
</dbReference>
<dbReference type="InterPro" id="IPR004089">
    <property type="entry name" value="MCPsignal_dom"/>
</dbReference>
<dbReference type="Pfam" id="PF00015">
    <property type="entry name" value="MCPsignal"/>
    <property type="match status" value="1"/>
</dbReference>
<keyword evidence="3" id="KW-1133">Transmembrane helix</keyword>
<sequence length="673" mass="70344">MSTAMDNVAGTGRKLGTNFWLALLAVALLIVVANTGFAIWKASRLGGASTAASSLQVNSQRLAIQGREGVAGEGDAYAAFKATKAQIDGDIANLNATFGGTTGVSGPIDTVTRTWAPLEKSAQQVIAGEQAVLAFAGNANRFTQRVPQLQAQLDELVRAMSTSGSPASQIYIALRQVVLASTMARRVTEIQAGGPGAANAGEALARDVGVFEQVLDGLRAGDEAMNVQALSNAGAVAALGQSTELWTQMKQDLDAILAAAPAVFGAQSAAAQLTAGSDQLLADSEHLFQAFTTFGSMSDRSVLGNIWISIVFGLVTILAIVGLLYELNRAQRERYATSLELNNRNQEAIMRLLDEMGSLAEGDLTVKATVTEDMTGAIADSINFAVEQLRNLVQTINDTSVQVSASAQETQATAMHLAEAAEHQAREITSASDRINEMAQSINQVSRNSAESADVAQRSVQIATKGAGVVRETIAGMDSIRDQIQETSKRIKRLGESSQEIGSIVELINDISEQTNILALNAAIQAASAGEAGRGFAVVADEVQRLAERSSNATKRIESLVQMIQSDTNEAVSSMEQTTSEVVAGARLAEDAGTALGEIESVSTSLADLIQGISQAAQQQSAAASNITQTMGTIQSITAQTSQGASQTAESIGNLAQLAADLRRSVADFKLPV</sequence>
<evidence type="ECO:0000256" key="6">
    <source>
        <dbReference type="ARBA" id="ARBA00029447"/>
    </source>
</evidence>
<evidence type="ECO:0000256" key="3">
    <source>
        <dbReference type="ARBA" id="ARBA00022989"/>
    </source>
</evidence>
<protein>
    <submittedName>
        <fullName evidence="7">Methyl-accepting chemotaxis protein</fullName>
    </submittedName>
</protein>
<evidence type="ECO:0000313" key="8">
    <source>
        <dbReference type="Proteomes" id="UP000298681"/>
    </source>
</evidence>
<dbReference type="PROSITE" id="PS50111">
    <property type="entry name" value="CHEMOTAXIS_TRANSDUC_2"/>
    <property type="match status" value="1"/>
</dbReference>
<keyword evidence="2" id="KW-0812">Transmembrane</keyword>
<dbReference type="GO" id="GO:0007165">
    <property type="term" value="P:signal transduction"/>
    <property type="evidence" value="ECO:0007669"/>
    <property type="project" value="UniProtKB-KW"/>
</dbReference>
<evidence type="ECO:0000256" key="2">
    <source>
        <dbReference type="ARBA" id="ARBA00022692"/>
    </source>
</evidence>
<dbReference type="AlphaFoldDB" id="A0A4Z1R541"/>
<dbReference type="FunFam" id="1.10.287.950:FF:000001">
    <property type="entry name" value="Methyl-accepting chemotaxis sensory transducer"/>
    <property type="match status" value="1"/>
</dbReference>
<comment type="caution">
    <text evidence="7">The sequence shown here is derived from an EMBL/GenBank/DDBJ whole genome shotgun (WGS) entry which is preliminary data.</text>
</comment>
<dbReference type="EMBL" id="SPUH01000001">
    <property type="protein sequence ID" value="TKS54702.1"/>
    <property type="molecule type" value="Genomic_DNA"/>
</dbReference>
<comment type="subcellular location">
    <subcellularLocation>
        <location evidence="1">Membrane</location>
        <topology evidence="1">Multi-pass membrane protein</topology>
    </subcellularLocation>
</comment>
<evidence type="ECO:0000256" key="5">
    <source>
        <dbReference type="ARBA" id="ARBA00023224"/>
    </source>
</evidence>
<dbReference type="OrthoDB" id="9177152at2"/>